<evidence type="ECO:0000313" key="2">
    <source>
        <dbReference type="Proteomes" id="UP000319663"/>
    </source>
</evidence>
<sequence length="130" mass="14699">MPEYQAPADDDDDDVWDLTWERQLKNFVSRIILLAKDVRSLDDDQTPDNIEIIPNTPDIIPDTPLEWAVEHKRQSQNRPRLLYRALALAGEQQDTTTANIFSHAASAAILKNQIGLVRSIPSFATSTLVF</sequence>
<accession>A0A507QVV3</accession>
<reference evidence="1 2" key="1">
    <citation type="submission" date="2019-06" db="EMBL/GenBank/DDBJ databases">
        <title>Wine fermentation using esterase from Monascus purpureus.</title>
        <authorList>
            <person name="Geng C."/>
            <person name="Zhang Y."/>
        </authorList>
    </citation>
    <scope>NUCLEOTIDE SEQUENCE [LARGE SCALE GENOMIC DNA]</scope>
    <source>
        <strain evidence="1">HQ1</strain>
    </source>
</reference>
<dbReference type="AlphaFoldDB" id="A0A507QVV3"/>
<protein>
    <submittedName>
        <fullName evidence="1">Uncharacterized protein</fullName>
    </submittedName>
</protein>
<gene>
    <name evidence="1" type="ORF">MPDQ_007673</name>
</gene>
<proteinExistence type="predicted"/>
<organism evidence="1 2">
    <name type="scientific">Monascus purpureus</name>
    <name type="common">Red mold</name>
    <name type="synonym">Monascus anka</name>
    <dbReference type="NCBI Taxonomy" id="5098"/>
    <lineage>
        <taxon>Eukaryota</taxon>
        <taxon>Fungi</taxon>
        <taxon>Dikarya</taxon>
        <taxon>Ascomycota</taxon>
        <taxon>Pezizomycotina</taxon>
        <taxon>Eurotiomycetes</taxon>
        <taxon>Eurotiomycetidae</taxon>
        <taxon>Eurotiales</taxon>
        <taxon>Aspergillaceae</taxon>
        <taxon>Monascus</taxon>
    </lineage>
</organism>
<comment type="caution">
    <text evidence="1">The sequence shown here is derived from an EMBL/GenBank/DDBJ whole genome shotgun (WGS) entry which is preliminary data.</text>
</comment>
<evidence type="ECO:0000313" key="1">
    <source>
        <dbReference type="EMBL" id="TQB71273.1"/>
    </source>
</evidence>
<dbReference type="EMBL" id="VIFY01000084">
    <property type="protein sequence ID" value="TQB71273.1"/>
    <property type="molecule type" value="Genomic_DNA"/>
</dbReference>
<name>A0A507QVV3_MONPU</name>
<keyword evidence="2" id="KW-1185">Reference proteome</keyword>
<dbReference type="Proteomes" id="UP000319663">
    <property type="component" value="Unassembled WGS sequence"/>
</dbReference>